<dbReference type="InterPro" id="IPR036291">
    <property type="entry name" value="NAD(P)-bd_dom_sf"/>
</dbReference>
<dbReference type="EMBL" id="JNSL01000093">
    <property type="protein sequence ID" value="KGA16119.1"/>
    <property type="molecule type" value="Genomic_DNA"/>
</dbReference>
<dbReference type="AlphaFoldDB" id="A0A094Q241"/>
<dbReference type="SUPFAM" id="SSF51735">
    <property type="entry name" value="NAD(P)-binding Rossmann-fold domains"/>
    <property type="match status" value="1"/>
</dbReference>
<dbReference type="Gene3D" id="3.40.50.720">
    <property type="entry name" value="NAD(P)-binding Rossmann-like Domain"/>
    <property type="match status" value="1"/>
</dbReference>
<evidence type="ECO:0000313" key="2">
    <source>
        <dbReference type="EMBL" id="KGA16119.1"/>
    </source>
</evidence>
<name>A0A094Q241_9ZZZZ</name>
<dbReference type="Pfam" id="PF13561">
    <property type="entry name" value="adh_short_C2"/>
    <property type="match status" value="1"/>
</dbReference>
<gene>
    <name evidence="2" type="ORF">GM51_13230</name>
</gene>
<dbReference type="InterPro" id="IPR002347">
    <property type="entry name" value="SDR_fam"/>
</dbReference>
<dbReference type="PRINTS" id="PR00081">
    <property type="entry name" value="GDHRDH"/>
</dbReference>
<dbReference type="PANTHER" id="PTHR42879">
    <property type="entry name" value="3-OXOACYL-(ACYL-CARRIER-PROTEIN) REDUCTASE"/>
    <property type="match status" value="1"/>
</dbReference>
<dbReference type="PRINTS" id="PR00080">
    <property type="entry name" value="SDRFAMILY"/>
</dbReference>
<proteinExistence type="inferred from homology"/>
<reference evidence="2" key="1">
    <citation type="submission" date="2014-06" db="EMBL/GenBank/DDBJ databases">
        <title>Key roles for freshwater Actinobacteria revealed by deep metagenomic sequencing.</title>
        <authorList>
            <person name="Ghai R."/>
            <person name="Mizuno C.M."/>
            <person name="Picazo A."/>
            <person name="Camacho A."/>
            <person name="Rodriguez-Valera F."/>
        </authorList>
    </citation>
    <scope>NUCLEOTIDE SEQUENCE</scope>
</reference>
<evidence type="ECO:0000256" key="1">
    <source>
        <dbReference type="ARBA" id="ARBA00006484"/>
    </source>
</evidence>
<evidence type="ECO:0008006" key="3">
    <source>
        <dbReference type="Google" id="ProtNLM"/>
    </source>
</evidence>
<comment type="similarity">
    <text evidence="1">Belongs to the short-chain dehydrogenases/reductases (SDR) family.</text>
</comment>
<sequence length="265" mass="27145">MTPPFNLSGSKALITGAGSPTGIGYASAKLLCQMGASVYITGASDRLNDRVSELKAEGFTVEGCVADLTEFSAAETVVSNALAFLGGLDIVVNNAGMTSVNAPMQEVGEAGDGASMSVDGWHNSIARNLNSAFYITKLSLPHLRESSAGRVIMMSSLTGPVMAIRNDVAYGATKAGMVGLTKSLAVDEAKHGVTANAVAPGWIQTASQSISEGHEGGSTPMGRSATPEEVAAVVGFLASREASYITGQVIVIDGGNSISEQRTIR</sequence>
<dbReference type="InterPro" id="IPR020904">
    <property type="entry name" value="Sc_DH/Rdtase_CS"/>
</dbReference>
<dbReference type="CDD" id="cd05233">
    <property type="entry name" value="SDR_c"/>
    <property type="match status" value="1"/>
</dbReference>
<dbReference type="FunFam" id="3.40.50.720:FF:000084">
    <property type="entry name" value="Short-chain dehydrogenase reductase"/>
    <property type="match status" value="1"/>
</dbReference>
<dbReference type="PROSITE" id="PS00061">
    <property type="entry name" value="ADH_SHORT"/>
    <property type="match status" value="1"/>
</dbReference>
<accession>A0A094Q241</accession>
<organism evidence="2">
    <name type="scientific">freshwater metagenome</name>
    <dbReference type="NCBI Taxonomy" id="449393"/>
    <lineage>
        <taxon>unclassified sequences</taxon>
        <taxon>metagenomes</taxon>
        <taxon>ecological metagenomes</taxon>
    </lineage>
</organism>
<protein>
    <recommendedName>
        <fullName evidence="3">Short-chain dehydrogenase</fullName>
    </recommendedName>
</protein>
<dbReference type="InterPro" id="IPR050259">
    <property type="entry name" value="SDR"/>
</dbReference>
<dbReference type="GO" id="GO:0032787">
    <property type="term" value="P:monocarboxylic acid metabolic process"/>
    <property type="evidence" value="ECO:0007669"/>
    <property type="project" value="UniProtKB-ARBA"/>
</dbReference>
<comment type="caution">
    <text evidence="2">The sequence shown here is derived from an EMBL/GenBank/DDBJ whole genome shotgun (WGS) entry which is preliminary data.</text>
</comment>